<organism evidence="1">
    <name type="scientific">marine metagenome</name>
    <dbReference type="NCBI Taxonomy" id="408172"/>
    <lineage>
        <taxon>unclassified sequences</taxon>
        <taxon>metagenomes</taxon>
        <taxon>ecological metagenomes</taxon>
    </lineage>
</organism>
<name>A0A382RWK2_9ZZZZ</name>
<reference evidence="1" key="1">
    <citation type="submission" date="2018-05" db="EMBL/GenBank/DDBJ databases">
        <authorList>
            <person name="Lanie J.A."/>
            <person name="Ng W.-L."/>
            <person name="Kazmierczak K.M."/>
            <person name="Andrzejewski T.M."/>
            <person name="Davidsen T.M."/>
            <person name="Wayne K.J."/>
            <person name="Tettelin H."/>
            <person name="Glass J.I."/>
            <person name="Rusch D."/>
            <person name="Podicherti R."/>
            <person name="Tsui H.-C.T."/>
            <person name="Winkler M.E."/>
        </authorList>
    </citation>
    <scope>NUCLEOTIDE SEQUENCE</scope>
</reference>
<accession>A0A382RWK2</accession>
<dbReference type="InterPro" id="IPR010727">
    <property type="entry name" value="DUF1302"/>
</dbReference>
<evidence type="ECO:0000313" key="1">
    <source>
        <dbReference type="EMBL" id="SVD02074.1"/>
    </source>
</evidence>
<feature type="non-terminal residue" evidence="1">
    <location>
        <position position="1"/>
    </location>
</feature>
<feature type="non-terminal residue" evidence="1">
    <location>
        <position position="317"/>
    </location>
</feature>
<evidence type="ECO:0008006" key="2">
    <source>
        <dbReference type="Google" id="ProtNLM"/>
    </source>
</evidence>
<protein>
    <recommendedName>
        <fullName evidence="2">DUF1302 domain-containing protein</fullName>
    </recommendedName>
</protein>
<proteinExistence type="predicted"/>
<dbReference type="AlphaFoldDB" id="A0A382RWK2"/>
<sequence>PMSNPIARINGEFPATGRFALSAIAAVAMTTQAVEFENDVIEGNLDTTLSYGASLRTSDADPGNIGMANGGTRYSVNGDDANLNYDSGLFSNVAKGTHDLEVDFKKLQDVSLFLRGTYFVDFENIRGDSPLSDKAKREVGRDMELLDAYISYDLPTSIPMNIRLGNQVLSWGESTFIQNGINVINPIDVTKFRIPGSELREALRPVPLLSVSLQATDNLTLEGFYQFKQEEMEIDPAGSYFSTKDFVGPGGQYAMLGFGSTGQPNMESFMDNPLYGLLEGEPARVPTVSNPRFNPALPPSAANAPFLPSGAAAIPRG</sequence>
<gene>
    <name evidence="1" type="ORF">METZ01_LOCUS354928</name>
</gene>
<dbReference type="Pfam" id="PF06980">
    <property type="entry name" value="DUF1302"/>
    <property type="match status" value="1"/>
</dbReference>
<dbReference type="EMBL" id="UINC01124726">
    <property type="protein sequence ID" value="SVD02074.1"/>
    <property type="molecule type" value="Genomic_DNA"/>
</dbReference>